<keyword evidence="2" id="KW-1185">Reference proteome</keyword>
<accession>A0ABW6KDU8</accession>
<dbReference type="RefSeq" id="WP_389360870.1">
    <property type="nucleotide sequence ID" value="NZ_JBIACK010000004.1"/>
</dbReference>
<proteinExistence type="predicted"/>
<evidence type="ECO:0000313" key="1">
    <source>
        <dbReference type="EMBL" id="MFE8701073.1"/>
    </source>
</evidence>
<evidence type="ECO:0000313" key="2">
    <source>
        <dbReference type="Proteomes" id="UP001601059"/>
    </source>
</evidence>
<dbReference type="EMBL" id="JBIACK010000004">
    <property type="protein sequence ID" value="MFE8701073.1"/>
    <property type="molecule type" value="Genomic_DNA"/>
</dbReference>
<reference evidence="1 2" key="1">
    <citation type="submission" date="2024-08" db="EMBL/GenBank/DDBJ databases">
        <title>Two novel Cytobacillus novel species.</title>
        <authorList>
            <person name="Liu G."/>
        </authorList>
    </citation>
    <scope>NUCLEOTIDE SEQUENCE [LARGE SCALE GENOMIC DNA]</scope>
    <source>
        <strain evidence="1 2">FJAT-54145</strain>
    </source>
</reference>
<name>A0ABW6KDU8_9BACI</name>
<dbReference type="Proteomes" id="UP001601059">
    <property type="component" value="Unassembled WGS sequence"/>
</dbReference>
<sequence>MNVQAYIQELEKQFPNWMFREKGIVYGFKNLTSKIWEGEASPENSMKVAVRVSVEGIFLFSKKENPNIAYLNPNTYLSLEEMKGLNCKGFYPIQVGWCRIDGSIAYSDGVFEPGLHPHDFMELKSVTETLIQPFLRG</sequence>
<organism evidence="1 2">
    <name type="scientific">Cytobacillus spartinae</name>
    <dbReference type="NCBI Taxonomy" id="3299023"/>
    <lineage>
        <taxon>Bacteria</taxon>
        <taxon>Bacillati</taxon>
        <taxon>Bacillota</taxon>
        <taxon>Bacilli</taxon>
        <taxon>Bacillales</taxon>
        <taxon>Bacillaceae</taxon>
        <taxon>Cytobacillus</taxon>
    </lineage>
</organism>
<gene>
    <name evidence="1" type="ORF">ACFYKX_10750</name>
</gene>
<protein>
    <submittedName>
        <fullName evidence="1">Uncharacterized protein</fullName>
    </submittedName>
</protein>
<comment type="caution">
    <text evidence="1">The sequence shown here is derived from an EMBL/GenBank/DDBJ whole genome shotgun (WGS) entry which is preliminary data.</text>
</comment>